<protein>
    <submittedName>
        <fullName evidence="1">Uncharacterized protein</fullName>
    </submittedName>
</protein>
<evidence type="ECO:0000313" key="1">
    <source>
        <dbReference type="EMBL" id="KAJ8973000.1"/>
    </source>
</evidence>
<sequence length="69" mass="8193">MSDMPLYQYFLLDVSRSCYPFYNFPIDYPVYVNKIEREKTQRDAKAIITSSSNSEEPKLILNFTKLFNV</sequence>
<dbReference type="EMBL" id="JAPWTJ010001258">
    <property type="protein sequence ID" value="KAJ8973000.1"/>
    <property type="molecule type" value="Genomic_DNA"/>
</dbReference>
<reference evidence="1" key="1">
    <citation type="journal article" date="2023" name="Insect Mol. Biol.">
        <title>Genome sequencing provides insights into the evolution of gene families encoding plant cell wall-degrading enzymes in longhorned beetles.</title>
        <authorList>
            <person name="Shin N.R."/>
            <person name="Okamura Y."/>
            <person name="Kirsch R."/>
            <person name="Pauchet Y."/>
        </authorList>
    </citation>
    <scope>NUCLEOTIDE SEQUENCE</scope>
    <source>
        <strain evidence="1">MMC_N1</strain>
    </source>
</reference>
<dbReference type="Proteomes" id="UP001162164">
    <property type="component" value="Unassembled WGS sequence"/>
</dbReference>
<name>A0ABQ9J4J9_9CUCU</name>
<proteinExistence type="predicted"/>
<comment type="caution">
    <text evidence="1">The sequence shown here is derived from an EMBL/GenBank/DDBJ whole genome shotgun (WGS) entry which is preliminary data.</text>
</comment>
<keyword evidence="2" id="KW-1185">Reference proteome</keyword>
<evidence type="ECO:0000313" key="2">
    <source>
        <dbReference type="Proteomes" id="UP001162164"/>
    </source>
</evidence>
<gene>
    <name evidence="1" type="ORF">NQ317_004111</name>
</gene>
<organism evidence="1 2">
    <name type="scientific">Molorchus minor</name>
    <dbReference type="NCBI Taxonomy" id="1323400"/>
    <lineage>
        <taxon>Eukaryota</taxon>
        <taxon>Metazoa</taxon>
        <taxon>Ecdysozoa</taxon>
        <taxon>Arthropoda</taxon>
        <taxon>Hexapoda</taxon>
        <taxon>Insecta</taxon>
        <taxon>Pterygota</taxon>
        <taxon>Neoptera</taxon>
        <taxon>Endopterygota</taxon>
        <taxon>Coleoptera</taxon>
        <taxon>Polyphaga</taxon>
        <taxon>Cucujiformia</taxon>
        <taxon>Chrysomeloidea</taxon>
        <taxon>Cerambycidae</taxon>
        <taxon>Lamiinae</taxon>
        <taxon>Monochamini</taxon>
        <taxon>Molorchus</taxon>
    </lineage>
</organism>
<accession>A0ABQ9J4J9</accession>